<dbReference type="Proteomes" id="UP000577362">
    <property type="component" value="Unassembled WGS sequence"/>
</dbReference>
<dbReference type="InterPro" id="IPR000819">
    <property type="entry name" value="Peptidase_M17_C"/>
</dbReference>
<dbReference type="InterPro" id="IPR048816">
    <property type="entry name" value="Peptidase_M17_N_1"/>
</dbReference>
<dbReference type="PANTHER" id="PTHR11963:SF20">
    <property type="entry name" value="PEPTIDASE B"/>
    <property type="match status" value="1"/>
</dbReference>
<dbReference type="RefSeq" id="WP_019403594.1">
    <property type="nucleotide sequence ID" value="NZ_JACIEN010000002.1"/>
</dbReference>
<dbReference type="Pfam" id="PF21337">
    <property type="entry name" value="Peptidase_M17_N_1"/>
    <property type="match status" value="1"/>
</dbReference>
<dbReference type="CDD" id="cd00433">
    <property type="entry name" value="Peptidase_M17"/>
    <property type="match status" value="1"/>
</dbReference>
<dbReference type="AlphaFoldDB" id="A0A840C436"/>
<dbReference type="PRINTS" id="PR00481">
    <property type="entry name" value="LAMNOPPTDASE"/>
</dbReference>
<evidence type="ECO:0000256" key="3">
    <source>
        <dbReference type="ARBA" id="ARBA00022670"/>
    </source>
</evidence>
<feature type="domain" description="Cytosol aminopeptidase" evidence="6">
    <location>
        <begin position="310"/>
        <end position="317"/>
    </location>
</feature>
<accession>A0A840C436</accession>
<keyword evidence="5" id="KW-0464">Manganese</keyword>
<dbReference type="InterPro" id="IPR043472">
    <property type="entry name" value="Macro_dom-like"/>
</dbReference>
<dbReference type="EC" id="3.4.11.1" evidence="7"/>
<evidence type="ECO:0000256" key="5">
    <source>
        <dbReference type="ARBA" id="ARBA00023211"/>
    </source>
</evidence>
<keyword evidence="8" id="KW-1185">Reference proteome</keyword>
<keyword evidence="2 7" id="KW-0031">Aminopeptidase</keyword>
<sequence length="465" mass="49106">MTVHALVAAIDTPSIAVHLVQPESWPGVRDSLPASARAFAEAHGFEPKPGRYLALPDAEGAIAAVLFGMDTADSRRADPFLAGKLPGLLPEGTYHFATLPPGTAETATLAFLLGAYRFERYRDKKDGGCRIVLPEGVDGDELARIAEAVTLGRDLVNTPTNDLGPDGIEEAIRALGTRFGAEVRTIVGDELLKQNLPMIHAVGRASAVPPRLVDLTWGAADAPKITLVGKGVAFDTGGLDIKPSSAMLLMKKDMGGAAAAIALAQMIMDARLPVRLRLLVPAVENAISGAAFRPGDILQSRKGITVEIGNTDAEGRLILADALALADEEAPELIVDFATLTGAARVALGPDLPPLFTRDEGLAGDLQRLGLAVNDPLWRLPLWGAYDSMLESKVAQVNNVSSGGFAGAITAALFLQRFVEKATAYAHLDIYAWNPSTKPGRPEGGEVQGARALYAYLRERYGSLG</sequence>
<evidence type="ECO:0000256" key="2">
    <source>
        <dbReference type="ARBA" id="ARBA00022438"/>
    </source>
</evidence>
<evidence type="ECO:0000259" key="6">
    <source>
        <dbReference type="PROSITE" id="PS00631"/>
    </source>
</evidence>
<dbReference type="GO" id="GO:0030145">
    <property type="term" value="F:manganese ion binding"/>
    <property type="evidence" value="ECO:0007669"/>
    <property type="project" value="InterPro"/>
</dbReference>
<dbReference type="SUPFAM" id="SSF53187">
    <property type="entry name" value="Zn-dependent exopeptidases"/>
    <property type="match status" value="1"/>
</dbReference>
<keyword evidence="4 7" id="KW-0378">Hydrolase</keyword>
<organism evidence="7 8">
    <name type="scientific">Chelatococcus caeni</name>
    <dbReference type="NCBI Taxonomy" id="1348468"/>
    <lineage>
        <taxon>Bacteria</taxon>
        <taxon>Pseudomonadati</taxon>
        <taxon>Pseudomonadota</taxon>
        <taxon>Alphaproteobacteria</taxon>
        <taxon>Hyphomicrobiales</taxon>
        <taxon>Chelatococcaceae</taxon>
        <taxon>Chelatococcus</taxon>
    </lineage>
</organism>
<dbReference type="InterPro" id="IPR011356">
    <property type="entry name" value="Leucine_aapep/pepB"/>
</dbReference>
<reference evidence="7 8" key="1">
    <citation type="submission" date="2020-08" db="EMBL/GenBank/DDBJ databases">
        <title>Genomic Encyclopedia of Type Strains, Phase IV (KMG-IV): sequencing the most valuable type-strain genomes for metagenomic binning, comparative biology and taxonomic classification.</title>
        <authorList>
            <person name="Goeker M."/>
        </authorList>
    </citation>
    <scope>NUCLEOTIDE SEQUENCE [LARGE SCALE GENOMIC DNA]</scope>
    <source>
        <strain evidence="7 8">DSM 103737</strain>
    </source>
</reference>
<protein>
    <submittedName>
        <fullName evidence="7">Leucyl aminopeptidase</fullName>
        <ecNumber evidence="7">3.4.11.1</ecNumber>
    </submittedName>
</protein>
<name>A0A840C436_9HYPH</name>
<keyword evidence="3" id="KW-0645">Protease</keyword>
<dbReference type="GO" id="GO:0070006">
    <property type="term" value="F:metalloaminopeptidase activity"/>
    <property type="evidence" value="ECO:0007669"/>
    <property type="project" value="InterPro"/>
</dbReference>
<dbReference type="PANTHER" id="PTHR11963">
    <property type="entry name" value="LEUCINE AMINOPEPTIDASE-RELATED"/>
    <property type="match status" value="1"/>
</dbReference>
<dbReference type="GO" id="GO:0005737">
    <property type="term" value="C:cytoplasm"/>
    <property type="evidence" value="ECO:0007669"/>
    <property type="project" value="InterPro"/>
</dbReference>
<comment type="caution">
    <text evidence="7">The sequence shown here is derived from an EMBL/GenBank/DDBJ whole genome shotgun (WGS) entry which is preliminary data.</text>
</comment>
<proteinExistence type="inferred from homology"/>
<evidence type="ECO:0000313" key="7">
    <source>
        <dbReference type="EMBL" id="MBB4017177.1"/>
    </source>
</evidence>
<evidence type="ECO:0000256" key="4">
    <source>
        <dbReference type="ARBA" id="ARBA00022801"/>
    </source>
</evidence>
<dbReference type="Gene3D" id="3.40.630.10">
    <property type="entry name" value="Zn peptidases"/>
    <property type="match status" value="1"/>
</dbReference>
<evidence type="ECO:0000256" key="1">
    <source>
        <dbReference type="ARBA" id="ARBA00009528"/>
    </source>
</evidence>
<dbReference type="Gene3D" id="3.40.220.10">
    <property type="entry name" value="Leucine Aminopeptidase, subunit E, domain 1"/>
    <property type="match status" value="1"/>
</dbReference>
<evidence type="ECO:0000313" key="8">
    <source>
        <dbReference type="Proteomes" id="UP000577362"/>
    </source>
</evidence>
<comment type="similarity">
    <text evidence="1">Belongs to the peptidase M17 family.</text>
</comment>
<dbReference type="GO" id="GO:0006508">
    <property type="term" value="P:proteolysis"/>
    <property type="evidence" value="ECO:0007669"/>
    <property type="project" value="UniProtKB-KW"/>
</dbReference>
<dbReference type="PROSITE" id="PS00631">
    <property type="entry name" value="CYTOSOL_AP"/>
    <property type="match status" value="1"/>
</dbReference>
<dbReference type="EMBL" id="JACIEN010000002">
    <property type="protein sequence ID" value="MBB4017177.1"/>
    <property type="molecule type" value="Genomic_DNA"/>
</dbReference>
<gene>
    <name evidence="7" type="ORF">GGR16_002206</name>
</gene>
<dbReference type="Pfam" id="PF00883">
    <property type="entry name" value="Peptidase_M17"/>
    <property type="match status" value="1"/>
</dbReference>